<evidence type="ECO:0000256" key="1">
    <source>
        <dbReference type="ARBA" id="ARBA00010062"/>
    </source>
</evidence>
<dbReference type="InterPro" id="IPR028081">
    <property type="entry name" value="Leu-bd"/>
</dbReference>
<proteinExistence type="inferred from homology"/>
<keyword evidence="2 3" id="KW-0732">Signal</keyword>
<dbReference type="SUPFAM" id="SSF53822">
    <property type="entry name" value="Periplasmic binding protein-like I"/>
    <property type="match status" value="1"/>
</dbReference>
<keyword evidence="6" id="KW-1185">Reference proteome</keyword>
<gene>
    <name evidence="5" type="ORF">GGQ74_002113</name>
</gene>
<dbReference type="Proteomes" id="UP000580856">
    <property type="component" value="Unassembled WGS sequence"/>
</dbReference>
<organism evidence="5 6">
    <name type="scientific">Desulfobaculum xiamenense</name>
    <dbReference type="NCBI Taxonomy" id="995050"/>
    <lineage>
        <taxon>Bacteria</taxon>
        <taxon>Pseudomonadati</taxon>
        <taxon>Thermodesulfobacteriota</taxon>
        <taxon>Desulfovibrionia</taxon>
        <taxon>Desulfovibrionales</taxon>
        <taxon>Desulfovibrionaceae</taxon>
        <taxon>Desulfobaculum</taxon>
    </lineage>
</organism>
<feature type="chain" id="PRO_5032358643" evidence="3">
    <location>
        <begin position="23"/>
        <end position="383"/>
    </location>
</feature>
<dbReference type="AlphaFoldDB" id="A0A846QN46"/>
<sequence>MIRALLILTMALLLAHSGTAFCAEPILLGAVFAKTGLAAKANIHNYRMVRYAVNEINERGGLLGRNVVLLEYDNASSSLGSSAAAAQAVADGVCCVVGPFWSAHAQAMGKVLQRARVPMIAAASTADAVTEAGDYIFRAGYVDSFQGRVIAAFALEDLKARSVSVLTNISTTYSPGLAAAFIKRFESGGGHVVQRGEYLLDTTDFSGFLLSMRELRPDIAFLPGYSRDTALILMQAQNLGLDTVFVGGDGWSSLNDYPVFKAGFKGRGYFVSHWHRDSPVPESHAFLARYAAKSGDTEGDATPASMVSYDAVGLFADAVRRANSCEPSAIRDALAATRDYPGVTGRITFDDKGNPSKQAVIIRQNGNRPEFVRIVQPYEAGTE</sequence>
<dbReference type="InterPro" id="IPR028082">
    <property type="entry name" value="Peripla_BP_I"/>
</dbReference>
<evidence type="ECO:0000313" key="6">
    <source>
        <dbReference type="Proteomes" id="UP000580856"/>
    </source>
</evidence>
<evidence type="ECO:0000256" key="3">
    <source>
        <dbReference type="SAM" id="SignalP"/>
    </source>
</evidence>
<reference evidence="5 6" key="1">
    <citation type="submission" date="2020-03" db="EMBL/GenBank/DDBJ databases">
        <title>Genomic Encyclopedia of Type Strains, Phase IV (KMG-IV): sequencing the most valuable type-strain genomes for metagenomic binning, comparative biology and taxonomic classification.</title>
        <authorList>
            <person name="Goeker M."/>
        </authorList>
    </citation>
    <scope>NUCLEOTIDE SEQUENCE [LARGE SCALE GENOMIC DNA]</scope>
    <source>
        <strain evidence="5 6">DSM 24233</strain>
    </source>
</reference>
<accession>A0A846QN46</accession>
<evidence type="ECO:0000256" key="2">
    <source>
        <dbReference type="ARBA" id="ARBA00022729"/>
    </source>
</evidence>
<feature type="signal peptide" evidence="3">
    <location>
        <begin position="1"/>
        <end position="22"/>
    </location>
</feature>
<feature type="domain" description="Leucine-binding protein" evidence="4">
    <location>
        <begin position="26"/>
        <end position="361"/>
    </location>
</feature>
<comment type="caution">
    <text evidence="5">The sequence shown here is derived from an EMBL/GenBank/DDBJ whole genome shotgun (WGS) entry which is preliminary data.</text>
</comment>
<evidence type="ECO:0000313" key="5">
    <source>
        <dbReference type="EMBL" id="NJB68440.1"/>
    </source>
</evidence>
<protein>
    <submittedName>
        <fullName evidence="5">Branched-chain amino acid transport system substrate-binding protein</fullName>
    </submittedName>
</protein>
<comment type="similarity">
    <text evidence="1">Belongs to the leucine-binding protein family.</text>
</comment>
<dbReference type="EMBL" id="JAATJA010000002">
    <property type="protein sequence ID" value="NJB68440.1"/>
    <property type="molecule type" value="Genomic_DNA"/>
</dbReference>
<dbReference type="PANTHER" id="PTHR30483">
    <property type="entry name" value="LEUCINE-SPECIFIC-BINDING PROTEIN"/>
    <property type="match status" value="1"/>
</dbReference>
<dbReference type="RefSeq" id="WP_167941507.1">
    <property type="nucleotide sequence ID" value="NZ_JAATJA010000002.1"/>
</dbReference>
<dbReference type="Gene3D" id="3.40.50.2300">
    <property type="match status" value="2"/>
</dbReference>
<dbReference type="InterPro" id="IPR051010">
    <property type="entry name" value="BCAA_transport"/>
</dbReference>
<evidence type="ECO:0000259" key="4">
    <source>
        <dbReference type="Pfam" id="PF13458"/>
    </source>
</evidence>
<name>A0A846QN46_9BACT</name>
<dbReference type="Pfam" id="PF13458">
    <property type="entry name" value="Peripla_BP_6"/>
    <property type="match status" value="1"/>
</dbReference>
<dbReference type="CDD" id="cd06347">
    <property type="entry name" value="PBP1_ABC_LivK_ligand_binding-like"/>
    <property type="match status" value="1"/>
</dbReference>
<dbReference type="PANTHER" id="PTHR30483:SF6">
    <property type="entry name" value="PERIPLASMIC BINDING PROTEIN OF ABC TRANSPORTER FOR NATURAL AMINO ACIDS"/>
    <property type="match status" value="1"/>
</dbReference>